<dbReference type="SUPFAM" id="SSF55021">
    <property type="entry name" value="ACT-like"/>
    <property type="match status" value="1"/>
</dbReference>
<evidence type="ECO:0000313" key="3">
    <source>
        <dbReference type="EMBL" id="GAA2076884.1"/>
    </source>
</evidence>
<reference evidence="3 4" key="1">
    <citation type="journal article" date="2019" name="Int. J. Syst. Evol. Microbiol.">
        <title>The Global Catalogue of Microorganisms (GCM) 10K type strain sequencing project: providing services to taxonomists for standard genome sequencing and annotation.</title>
        <authorList>
            <consortium name="The Broad Institute Genomics Platform"/>
            <consortium name="The Broad Institute Genome Sequencing Center for Infectious Disease"/>
            <person name="Wu L."/>
            <person name="Ma J."/>
        </authorList>
    </citation>
    <scope>NUCLEOTIDE SEQUENCE [LARGE SCALE GENOMIC DNA]</scope>
    <source>
        <strain evidence="3 4">JCM 15749</strain>
    </source>
</reference>
<dbReference type="Gene3D" id="3.30.2130.10">
    <property type="entry name" value="VC0802-like"/>
    <property type="match status" value="1"/>
</dbReference>
<dbReference type="RefSeq" id="WP_344326617.1">
    <property type="nucleotide sequence ID" value="NZ_BAAAPY010000004.1"/>
</dbReference>
<dbReference type="EMBL" id="BAAAPY010000004">
    <property type="protein sequence ID" value="GAA2076884.1"/>
    <property type="molecule type" value="Genomic_DNA"/>
</dbReference>
<dbReference type="PANTHER" id="PTHR39199">
    <property type="entry name" value="BLR5128 PROTEIN"/>
    <property type="match status" value="1"/>
</dbReference>
<keyword evidence="4" id="KW-1185">Reference proteome</keyword>
<evidence type="ECO:0008006" key="5">
    <source>
        <dbReference type="Google" id="ProtNLM"/>
    </source>
</evidence>
<comment type="caution">
    <text evidence="3">The sequence shown here is derived from an EMBL/GenBank/DDBJ whole genome shotgun (WGS) entry which is preliminary data.</text>
</comment>
<evidence type="ECO:0000259" key="1">
    <source>
        <dbReference type="Pfam" id="PF10000"/>
    </source>
</evidence>
<name>A0ABN2VYD6_9ACTN</name>
<accession>A0ABN2VYD6</accession>
<dbReference type="Pfam" id="PF10000">
    <property type="entry name" value="ACT_3"/>
    <property type="match status" value="1"/>
</dbReference>
<dbReference type="InterPro" id="IPR018717">
    <property type="entry name" value="DUF2241"/>
</dbReference>
<organism evidence="3 4">
    <name type="scientific">Aeromicrobium halocynthiae</name>
    <dbReference type="NCBI Taxonomy" id="560557"/>
    <lineage>
        <taxon>Bacteria</taxon>
        <taxon>Bacillati</taxon>
        <taxon>Actinomycetota</taxon>
        <taxon>Actinomycetes</taxon>
        <taxon>Propionibacteriales</taxon>
        <taxon>Nocardioidaceae</taxon>
        <taxon>Aeromicrobium</taxon>
    </lineage>
</organism>
<protein>
    <recommendedName>
        <fullName evidence="5">Aspartate kinase</fullName>
    </recommendedName>
</protein>
<evidence type="ECO:0000259" key="2">
    <source>
        <dbReference type="Pfam" id="PF13840"/>
    </source>
</evidence>
<proteinExistence type="predicted"/>
<dbReference type="Proteomes" id="UP001501480">
    <property type="component" value="Unassembled WGS sequence"/>
</dbReference>
<dbReference type="PANTHER" id="PTHR39199:SF1">
    <property type="entry name" value="BLR5128 PROTEIN"/>
    <property type="match status" value="1"/>
</dbReference>
<feature type="domain" description="CASTOR ACT" evidence="2">
    <location>
        <begin position="53"/>
        <end position="107"/>
    </location>
</feature>
<dbReference type="Pfam" id="PF13840">
    <property type="entry name" value="ACT_7"/>
    <property type="match status" value="1"/>
</dbReference>
<sequence length="116" mass="12708">MLPRPVVYAIVNHGFDASRALATVSEDEGLTVVMEQDVADDDGLVYEFVGAWITIEQQTALDAVGITARLSTLLADAGIACNVLAGFHHDHLVVPWDERHEAMQRLRALQSAPERE</sequence>
<gene>
    <name evidence="3" type="ORF">GCM10009821_15470</name>
</gene>
<dbReference type="InterPro" id="IPR027795">
    <property type="entry name" value="CASTOR_ACT_dom"/>
</dbReference>
<evidence type="ECO:0000313" key="4">
    <source>
        <dbReference type="Proteomes" id="UP001501480"/>
    </source>
</evidence>
<feature type="domain" description="DUF2241" evidence="1">
    <location>
        <begin position="7"/>
        <end position="49"/>
    </location>
</feature>
<dbReference type="InterPro" id="IPR045865">
    <property type="entry name" value="ACT-like_dom_sf"/>
</dbReference>